<evidence type="ECO:0000313" key="1">
    <source>
        <dbReference type="EMBL" id="MCO7543334.1"/>
    </source>
</evidence>
<dbReference type="RefSeq" id="WP_253162088.1">
    <property type="nucleotide sequence ID" value="NZ_DAMDOA010000032.1"/>
</dbReference>
<evidence type="ECO:0008006" key="3">
    <source>
        <dbReference type="Google" id="ProtNLM"/>
    </source>
</evidence>
<gene>
    <name evidence="1" type="ORF">NJF43_01020</name>
</gene>
<dbReference type="EMBL" id="JAMYBS010000001">
    <property type="protein sequence ID" value="MCO7543334.1"/>
    <property type="molecule type" value="Genomic_DNA"/>
</dbReference>
<evidence type="ECO:0000313" key="2">
    <source>
        <dbReference type="Proteomes" id="UP001165292"/>
    </source>
</evidence>
<protein>
    <recommendedName>
        <fullName evidence="3">Lipoprotein</fullName>
    </recommendedName>
</protein>
<reference evidence="1" key="1">
    <citation type="submission" date="2022-06" db="EMBL/GenBank/DDBJ databases">
        <title>Detection of beta-lactamases in bacteria of animal origin.</title>
        <authorList>
            <person name="Mlynarcik P."/>
            <person name="Zdarska V."/>
            <person name="Chudobova H."/>
            <person name="Prochazkova P."/>
            <person name="Hricova K."/>
            <person name="Mezerova K."/>
            <person name="Bardon J."/>
            <person name="Dolejska M."/>
            <person name="Sukkar I."/>
            <person name="Kolar M."/>
        </authorList>
    </citation>
    <scope>NUCLEOTIDE SEQUENCE</scope>
    <source>
        <strain evidence="1">S 300-3</strain>
    </source>
</reference>
<sequence>MFALMLAAGLMLAGCHSTYEQILAGYPAEYAEGFSAGCSSGRQAAGALAEFRKDVPRYLSQPLYAEGWSDGYRQCQATQEATGGLSAWQGSALERQRDREWRHHVDQAKAQAFRRRR</sequence>
<dbReference type="Proteomes" id="UP001165292">
    <property type="component" value="Unassembled WGS sequence"/>
</dbReference>
<accession>A0AA41WHW6</accession>
<name>A0AA41WHW6_9GAMM</name>
<comment type="caution">
    <text evidence="1">The sequence shown here is derived from an EMBL/GenBank/DDBJ whole genome shotgun (WGS) entry which is preliminary data.</text>
</comment>
<proteinExistence type="predicted"/>
<dbReference type="AlphaFoldDB" id="A0AA41WHW6"/>
<organism evidence="1 2">
    <name type="scientific">Stutzerimonas nitrititolerans</name>
    <dbReference type="NCBI Taxonomy" id="2482751"/>
    <lineage>
        <taxon>Bacteria</taxon>
        <taxon>Pseudomonadati</taxon>
        <taxon>Pseudomonadota</taxon>
        <taxon>Gammaproteobacteria</taxon>
        <taxon>Pseudomonadales</taxon>
        <taxon>Pseudomonadaceae</taxon>
        <taxon>Stutzerimonas</taxon>
    </lineage>
</organism>